<evidence type="ECO:0000256" key="9">
    <source>
        <dbReference type="ARBA" id="ARBA00044878"/>
    </source>
</evidence>
<organism evidence="26">
    <name type="scientific">Amphimedon queenslandica</name>
    <name type="common">Sponge</name>
    <dbReference type="NCBI Taxonomy" id="400682"/>
    <lineage>
        <taxon>Eukaryota</taxon>
        <taxon>Metazoa</taxon>
        <taxon>Porifera</taxon>
        <taxon>Demospongiae</taxon>
        <taxon>Heteroscleromorpha</taxon>
        <taxon>Haplosclerida</taxon>
        <taxon>Niphatidae</taxon>
        <taxon>Amphimedon</taxon>
    </lineage>
</organism>
<evidence type="ECO:0000256" key="15">
    <source>
        <dbReference type="ARBA" id="ARBA00044899"/>
    </source>
</evidence>
<comment type="catalytic activity">
    <reaction evidence="11">
        <text>L-alpha-aminoacyl-L-histidine(out) = L-alpha-aminoacyl-L-histidine(in)</text>
        <dbReference type="Rhea" id="RHEA:79375"/>
        <dbReference type="ChEBI" id="CHEBI:229967"/>
    </reaction>
</comment>
<reference evidence="27" key="1">
    <citation type="journal article" date="2010" name="Nature">
        <title>The Amphimedon queenslandica genome and the evolution of animal complexity.</title>
        <authorList>
            <person name="Srivastava M."/>
            <person name="Simakov O."/>
            <person name="Chapman J."/>
            <person name="Fahey B."/>
            <person name="Gauthier M.E."/>
            <person name="Mitros T."/>
            <person name="Richards G.S."/>
            <person name="Conaco C."/>
            <person name="Dacre M."/>
            <person name="Hellsten U."/>
            <person name="Larroux C."/>
            <person name="Putnam N.H."/>
            <person name="Stanke M."/>
            <person name="Adamska M."/>
            <person name="Darling A."/>
            <person name="Degnan S.M."/>
            <person name="Oakley T.H."/>
            <person name="Plachetzki D.C."/>
            <person name="Zhai Y."/>
            <person name="Adamski M."/>
            <person name="Calcino A."/>
            <person name="Cummins S.F."/>
            <person name="Goodstein D.M."/>
            <person name="Harris C."/>
            <person name="Jackson D.J."/>
            <person name="Leys S.P."/>
            <person name="Shu S."/>
            <person name="Woodcroft B.J."/>
            <person name="Vervoort M."/>
            <person name="Kosik K.S."/>
            <person name="Manning G."/>
            <person name="Degnan B.M."/>
            <person name="Rokhsar D.S."/>
        </authorList>
    </citation>
    <scope>NUCLEOTIDE SEQUENCE [LARGE SCALE GENOMIC DNA]</scope>
</reference>
<feature type="transmembrane region" description="Helical" evidence="25">
    <location>
        <begin position="6"/>
        <end position="29"/>
    </location>
</feature>
<feature type="transmembrane region" description="Helical" evidence="25">
    <location>
        <begin position="257"/>
        <end position="277"/>
    </location>
</feature>
<comment type="function">
    <text evidence="23">Lysosomal dipeptide uniporter that selectively exports lysine, arginine or histidine-containing dipeptides with a net positive charge from the lysosome lumen into the cytosol. Could play a role in a specific type of protein O-glycosylation indirectly regulating macrophages migration and tissue invasion. Also essential for liver homeostasis.</text>
</comment>
<evidence type="ECO:0000256" key="2">
    <source>
        <dbReference type="ARBA" id="ARBA00008335"/>
    </source>
</evidence>
<comment type="catalytic activity">
    <reaction evidence="19">
        <text>L-alanyl-L-lysine(out) = L-alanyl-L-lysine(in)</text>
        <dbReference type="Rhea" id="RHEA:79415"/>
        <dbReference type="ChEBI" id="CHEBI:192470"/>
    </reaction>
</comment>
<comment type="catalytic activity">
    <reaction evidence="15">
        <text>L-arginyl-L-alpha-amino acid(out) = L-arginyl-L-alpha-amino acid(in)</text>
        <dbReference type="Rhea" id="RHEA:79371"/>
        <dbReference type="ChEBI" id="CHEBI:84315"/>
    </reaction>
</comment>
<evidence type="ECO:0000313" key="27">
    <source>
        <dbReference type="Proteomes" id="UP000007879"/>
    </source>
</evidence>
<comment type="catalytic activity">
    <reaction evidence="12">
        <text>L-lysyl-L-alpha-amino acid(out) = L-lysyl-L-alpha-amino acid(in)</text>
        <dbReference type="Rhea" id="RHEA:79387"/>
        <dbReference type="ChEBI" id="CHEBI:229965"/>
    </reaction>
</comment>
<evidence type="ECO:0000256" key="24">
    <source>
        <dbReference type="ARBA" id="ARBA00046376"/>
    </source>
</evidence>
<comment type="subunit">
    <text evidence="24">Homodimer. Interacts with lysosomal protein GLMP (via lumenal domain); the interaction starts while both proteins are still in the endoplasmic reticulum and is required for stabilization of MFSD1 in lysosomes but has no direct effect on its targeting to lysosomes or transporter activity.</text>
</comment>
<feature type="transmembrane region" description="Helical" evidence="25">
    <location>
        <begin position="96"/>
        <end position="117"/>
    </location>
</feature>
<evidence type="ECO:0000256" key="3">
    <source>
        <dbReference type="ARBA" id="ARBA00022448"/>
    </source>
</evidence>
<dbReference type="Pfam" id="PF07690">
    <property type="entry name" value="MFS_1"/>
    <property type="match status" value="1"/>
</dbReference>
<sequence length="394" mass="43513">MGVTTAEYALLFSVSAWSSTFLGIVGGVLIDKLVGLRLGLLIVVSSILMGQIVWSLGGIFNNYFIMLAGRFFIGIGNDLVLVIDNAFKAIWFKEDLSLAIAIDIGFGRIGGTLAILLPQLIYDSLSVFDSPTFRLGVSLLTAAGFMIIGLIFTIIIFLMDYFKEKSTIKSSNPAPTHVCGITKIFTHFPPSFWLAVGVYVTYVPTIYSFVGIGQGFFIQKYGLSMQMANLANSLLYGSGVILIPFVGFLMNRTGFHLYWLLTALITTTLPPYFIFMFSKGESYIPLIAGPFYSLSYTLCGPSFVVLIPLIIDKKYLATAYGIQNSSFNATYSLLTYITGLIIDTVGYFVLQGFFMHIIILCIDFTLIMVFLDAASDNPKLNIPALWLRNIKDRK</sequence>
<evidence type="ECO:0000256" key="5">
    <source>
        <dbReference type="ARBA" id="ARBA00022989"/>
    </source>
</evidence>
<evidence type="ECO:0000256" key="6">
    <source>
        <dbReference type="ARBA" id="ARBA00023136"/>
    </source>
</evidence>
<comment type="subcellular location">
    <subcellularLocation>
        <location evidence="1">Lysosome membrane</location>
        <topology evidence="1">Multi-pass membrane protein</topology>
    </subcellularLocation>
</comment>
<feature type="transmembrane region" description="Helical" evidence="25">
    <location>
        <begin position="230"/>
        <end position="250"/>
    </location>
</feature>
<evidence type="ECO:0000256" key="16">
    <source>
        <dbReference type="ARBA" id="ARBA00044900"/>
    </source>
</evidence>
<dbReference type="InterPro" id="IPR036259">
    <property type="entry name" value="MFS_trans_sf"/>
</dbReference>
<evidence type="ECO:0000256" key="1">
    <source>
        <dbReference type="ARBA" id="ARBA00004155"/>
    </source>
</evidence>
<feature type="transmembrane region" description="Helical" evidence="25">
    <location>
        <begin position="356"/>
        <end position="374"/>
    </location>
</feature>
<keyword evidence="7" id="KW-0458">Lysosome</keyword>
<dbReference type="PANTHER" id="PTHR23512">
    <property type="entry name" value="MAJOR FACILITATOR SUPERFAMILY DOMAIN-CONTAINING PROTEIN 1"/>
    <property type="match status" value="1"/>
</dbReference>
<gene>
    <name evidence="26" type="primary">100631836</name>
</gene>
<dbReference type="EnsemblMetazoa" id="Aqu2.1.16518_001">
    <property type="protein sequence ID" value="Aqu2.1.16518_001"/>
    <property type="gene ID" value="Aqu2.1.16518"/>
</dbReference>
<comment type="catalytic activity">
    <reaction evidence="9">
        <text>L-histidyl-glycine(out) = L-histidyl-glycine(in)</text>
        <dbReference type="Rhea" id="RHEA:79395"/>
        <dbReference type="ChEBI" id="CHEBI:229957"/>
    </reaction>
</comment>
<comment type="catalytic activity">
    <reaction evidence="18">
        <text>L-histidyl-L-alpha-amino acid(out) = L-histidyl-L-alpha-amino acid(in)</text>
        <dbReference type="Rhea" id="RHEA:79379"/>
        <dbReference type="ChEBI" id="CHEBI:229964"/>
    </reaction>
</comment>
<reference evidence="26" key="2">
    <citation type="submission" date="2017-05" db="UniProtKB">
        <authorList>
            <consortium name="EnsemblMetazoa"/>
        </authorList>
    </citation>
    <scope>IDENTIFICATION</scope>
</reference>
<comment type="catalytic activity">
    <reaction evidence="17">
        <text>L-arginyl-glycine(out) = L-arginyl-glycine(in)</text>
        <dbReference type="Rhea" id="RHEA:79391"/>
        <dbReference type="ChEBI" id="CHEBI:229955"/>
    </reaction>
</comment>
<keyword evidence="27" id="KW-1185">Reference proteome</keyword>
<keyword evidence="6 25" id="KW-0472">Membrane</keyword>
<name>A0A1X7TP88_AMPQE</name>
<evidence type="ECO:0000313" key="26">
    <source>
        <dbReference type="EnsemblMetazoa" id="Aqu2.1.16518_001"/>
    </source>
</evidence>
<feature type="transmembrane region" description="Helical" evidence="25">
    <location>
        <begin position="36"/>
        <end position="57"/>
    </location>
</feature>
<accession>A0A1X7TP88</accession>
<dbReference type="SUPFAM" id="SSF103473">
    <property type="entry name" value="MFS general substrate transporter"/>
    <property type="match status" value="1"/>
</dbReference>
<dbReference type="AlphaFoldDB" id="A0A1X7TP88"/>
<feature type="transmembrane region" description="Helical" evidence="25">
    <location>
        <begin position="283"/>
        <end position="311"/>
    </location>
</feature>
<evidence type="ECO:0000256" key="18">
    <source>
        <dbReference type="ARBA" id="ARBA00044912"/>
    </source>
</evidence>
<evidence type="ECO:0000256" key="4">
    <source>
        <dbReference type="ARBA" id="ARBA00022692"/>
    </source>
</evidence>
<dbReference type="InterPro" id="IPR011701">
    <property type="entry name" value="MFS"/>
</dbReference>
<comment type="similarity">
    <text evidence="2">Belongs to the major facilitator superfamily.</text>
</comment>
<dbReference type="KEGG" id="aqu:100631836"/>
<keyword evidence="5 25" id="KW-1133">Transmembrane helix</keyword>
<evidence type="ECO:0000256" key="14">
    <source>
        <dbReference type="ARBA" id="ARBA00044898"/>
    </source>
</evidence>
<comment type="catalytic activity">
    <reaction evidence="14">
        <text>L-aspartyl-L-lysine(out) = L-aspartyl-L-lysine(in)</text>
        <dbReference type="Rhea" id="RHEA:79411"/>
        <dbReference type="ChEBI" id="CHEBI:229953"/>
    </reaction>
</comment>
<evidence type="ECO:0000256" key="25">
    <source>
        <dbReference type="SAM" id="Phobius"/>
    </source>
</evidence>
<feature type="transmembrane region" description="Helical" evidence="25">
    <location>
        <begin position="192"/>
        <end position="218"/>
    </location>
</feature>
<evidence type="ECO:0000256" key="7">
    <source>
        <dbReference type="ARBA" id="ARBA00023228"/>
    </source>
</evidence>
<feature type="transmembrane region" description="Helical" evidence="25">
    <location>
        <begin position="63"/>
        <end position="84"/>
    </location>
</feature>
<dbReference type="EnsemblMetazoa" id="XM_003390121.2">
    <property type="protein sequence ID" value="XP_003390169.2"/>
    <property type="gene ID" value="LOC100631836"/>
</dbReference>
<dbReference type="Gene3D" id="1.20.1250.20">
    <property type="entry name" value="MFS general substrate transporter like domains"/>
    <property type="match status" value="1"/>
</dbReference>
<evidence type="ECO:0000256" key="20">
    <source>
        <dbReference type="ARBA" id="ARBA00044924"/>
    </source>
</evidence>
<evidence type="ECO:0000256" key="19">
    <source>
        <dbReference type="ARBA" id="ARBA00044919"/>
    </source>
</evidence>
<proteinExistence type="inferred from homology"/>
<evidence type="ECO:0000256" key="17">
    <source>
        <dbReference type="ARBA" id="ARBA00044903"/>
    </source>
</evidence>
<feature type="transmembrane region" description="Helical" evidence="25">
    <location>
        <begin position="137"/>
        <end position="159"/>
    </location>
</feature>
<comment type="catalytic activity">
    <reaction evidence="10">
        <text>L-alpha-aminoacyl-L-arginine(out) = L-alpha-aminoacyl-L-arginine(in)</text>
        <dbReference type="Rhea" id="RHEA:79367"/>
        <dbReference type="ChEBI" id="CHEBI:229968"/>
    </reaction>
</comment>
<dbReference type="OrthoDB" id="424834at2759"/>
<evidence type="ECO:0000256" key="11">
    <source>
        <dbReference type="ARBA" id="ARBA00044884"/>
    </source>
</evidence>
<evidence type="ECO:0000256" key="13">
    <source>
        <dbReference type="ARBA" id="ARBA00044893"/>
    </source>
</evidence>
<evidence type="ECO:0000256" key="23">
    <source>
        <dbReference type="ARBA" id="ARBA00045709"/>
    </source>
</evidence>
<comment type="catalytic activity">
    <reaction evidence="20">
        <text>L-lysyl-glycine(out) = L-lysyl-glycine(in)</text>
        <dbReference type="Rhea" id="RHEA:79407"/>
        <dbReference type="ChEBI" id="CHEBI:191202"/>
    </reaction>
</comment>
<protein>
    <recommendedName>
        <fullName evidence="21">Lysosomal dipeptide transporter MFSD1</fullName>
    </recommendedName>
    <alternativeName>
        <fullName evidence="22">Major facilitator superfamily domain-containing protein 1</fullName>
    </alternativeName>
</protein>
<evidence type="ECO:0000256" key="12">
    <source>
        <dbReference type="ARBA" id="ARBA00044891"/>
    </source>
</evidence>
<dbReference type="PANTHER" id="PTHR23512:SF3">
    <property type="entry name" value="MAJOR FACILITATOR SUPERFAMILY DOMAIN-CONTAINING PROTEIN 1"/>
    <property type="match status" value="1"/>
</dbReference>
<evidence type="ECO:0000256" key="8">
    <source>
        <dbReference type="ARBA" id="ARBA00044876"/>
    </source>
</evidence>
<comment type="catalytic activity">
    <reaction evidence="13">
        <text>L-alpha-aminoacyl-L-lysine(out) = L-alpha-aminoacyl-L-lysine(in)</text>
        <dbReference type="Rhea" id="RHEA:79383"/>
        <dbReference type="ChEBI" id="CHEBI:229966"/>
    </reaction>
</comment>
<dbReference type="GO" id="GO:0005765">
    <property type="term" value="C:lysosomal membrane"/>
    <property type="evidence" value="ECO:0007669"/>
    <property type="project" value="UniProtKB-SubCell"/>
</dbReference>
<comment type="catalytic activity">
    <reaction evidence="16">
        <text>L-lysyl-L-lysine(out) = L-lysyl-L-lysine(in)</text>
        <dbReference type="Rhea" id="RHEA:79403"/>
        <dbReference type="ChEBI" id="CHEBI:229956"/>
    </reaction>
</comment>
<dbReference type="GO" id="GO:0022857">
    <property type="term" value="F:transmembrane transporter activity"/>
    <property type="evidence" value="ECO:0007669"/>
    <property type="project" value="InterPro"/>
</dbReference>
<feature type="transmembrane region" description="Helical" evidence="25">
    <location>
        <begin position="331"/>
        <end position="350"/>
    </location>
</feature>
<dbReference type="InterPro" id="IPR052187">
    <property type="entry name" value="MFSD1"/>
</dbReference>
<evidence type="ECO:0000256" key="22">
    <source>
        <dbReference type="ARBA" id="ARBA00045018"/>
    </source>
</evidence>
<dbReference type="InParanoid" id="A0A1X7TP88"/>
<evidence type="ECO:0000256" key="10">
    <source>
        <dbReference type="ARBA" id="ARBA00044881"/>
    </source>
</evidence>
<dbReference type="eggNOG" id="KOG4686">
    <property type="taxonomic scope" value="Eukaryota"/>
</dbReference>
<evidence type="ECO:0000256" key="21">
    <source>
        <dbReference type="ARBA" id="ARBA00044985"/>
    </source>
</evidence>
<comment type="catalytic activity">
    <reaction evidence="8">
        <text>L-lysyl-L-alanine(out) = L-lysyl-L-alanine(in)</text>
        <dbReference type="Rhea" id="RHEA:79399"/>
        <dbReference type="ChEBI" id="CHEBI:229954"/>
    </reaction>
</comment>
<keyword evidence="4 25" id="KW-0812">Transmembrane</keyword>
<keyword evidence="3" id="KW-0813">Transport</keyword>
<dbReference type="Proteomes" id="UP000007879">
    <property type="component" value="Unassembled WGS sequence"/>
</dbReference>